<proteinExistence type="predicted"/>
<comment type="caution">
    <text evidence="1">The sequence shown here is derived from an EMBL/GenBank/DDBJ whole genome shotgun (WGS) entry which is preliminary data.</text>
</comment>
<evidence type="ECO:0000313" key="2">
    <source>
        <dbReference type="Proteomes" id="UP000568556"/>
    </source>
</evidence>
<protein>
    <submittedName>
        <fullName evidence="1">ODF3A protein</fullName>
    </submittedName>
</protein>
<organism evidence="1 2">
    <name type="scientific">Chordeiles acutipennis</name>
    <name type="common">Lesser nighthawk</name>
    <name type="synonym">Caprimulgus acutipennis</name>
    <dbReference type="NCBI Taxonomy" id="118183"/>
    <lineage>
        <taxon>Eukaryota</taxon>
        <taxon>Metazoa</taxon>
        <taxon>Chordata</taxon>
        <taxon>Craniata</taxon>
        <taxon>Vertebrata</taxon>
        <taxon>Euteleostomi</taxon>
        <taxon>Archelosauria</taxon>
        <taxon>Archosauria</taxon>
        <taxon>Dinosauria</taxon>
        <taxon>Saurischia</taxon>
        <taxon>Theropoda</taxon>
        <taxon>Coelurosauria</taxon>
        <taxon>Aves</taxon>
        <taxon>Neognathae</taxon>
        <taxon>Neoaves</taxon>
        <taxon>Strisores</taxon>
        <taxon>Caprimulgiformes</taxon>
        <taxon>Caprimulgidae</taxon>
        <taxon>Chordeilinae</taxon>
        <taxon>Chordeiles</taxon>
    </lineage>
</organism>
<feature type="non-terminal residue" evidence="1">
    <location>
        <position position="131"/>
    </location>
</feature>
<keyword evidence="2" id="KW-1185">Reference proteome</keyword>
<reference evidence="1 2" key="1">
    <citation type="submission" date="2019-09" db="EMBL/GenBank/DDBJ databases">
        <title>Bird 10,000 Genomes (B10K) Project - Family phase.</title>
        <authorList>
            <person name="Zhang G."/>
        </authorList>
    </citation>
    <scope>NUCLEOTIDE SEQUENCE [LARGE SCALE GENOMIC DNA]</scope>
    <source>
        <strain evidence="1">B10K-DU-008-62</strain>
        <tissue evidence="1">Mixed tissue sample</tissue>
    </source>
</reference>
<dbReference type="Proteomes" id="UP000568556">
    <property type="component" value="Unassembled WGS sequence"/>
</dbReference>
<evidence type="ECO:0000313" key="1">
    <source>
        <dbReference type="EMBL" id="NXL65338.1"/>
    </source>
</evidence>
<accession>A0A7L0UGH0</accession>
<feature type="non-terminal residue" evidence="1">
    <location>
        <position position="1"/>
    </location>
</feature>
<dbReference type="OrthoDB" id="429991at2759"/>
<name>A0A7L0UGH0_CHOAC</name>
<sequence length="131" mass="14322">TFTMDGPWVGTWRPHRPRGPVMAQFSSPGPKYSIPGTTGYLDHHPSKPKAPAYSFPAAKPSPMENCSPGPCYFVESSMTRTGKYVAPAQPICSLPKTKMEVTPGPSEYRFCSARQARRAVVLCYRASKPSA</sequence>
<dbReference type="AlphaFoldDB" id="A0A7L0UGH0"/>
<dbReference type="EMBL" id="VXAQ01001232">
    <property type="protein sequence ID" value="NXL65338.1"/>
    <property type="molecule type" value="Genomic_DNA"/>
</dbReference>
<gene>
    <name evidence="1" type="primary">Odf3_0</name>
    <name evidence="1" type="ORF">CHOACU_R06493</name>
</gene>